<organism evidence="3 4">
    <name type="scientific">Neisseria shayeganii</name>
    <dbReference type="NCBI Taxonomy" id="607712"/>
    <lineage>
        <taxon>Bacteria</taxon>
        <taxon>Pseudomonadati</taxon>
        <taxon>Pseudomonadota</taxon>
        <taxon>Betaproteobacteria</taxon>
        <taxon>Neisseriales</taxon>
        <taxon>Neisseriaceae</taxon>
        <taxon>Neisseria</taxon>
    </lineage>
</organism>
<protein>
    <submittedName>
        <fullName evidence="3">Lipopolysaccharide A protein</fullName>
    </submittedName>
</protein>
<proteinExistence type="predicted"/>
<dbReference type="KEGG" id="nsg:H3L94_06550"/>
<dbReference type="AlphaFoldDB" id="A0A7D7RLK7"/>
<dbReference type="PANTHER" id="PTHR12203:SF35">
    <property type="entry name" value="PROTEIN O-GLUCOSYLTRANSFERASE 1"/>
    <property type="match status" value="1"/>
</dbReference>
<dbReference type="Pfam" id="PF05686">
    <property type="entry name" value="Glyco_transf_90"/>
    <property type="match status" value="1"/>
</dbReference>
<dbReference type="SMART" id="SM00672">
    <property type="entry name" value="CAP10"/>
    <property type="match status" value="1"/>
</dbReference>
<sequence length="322" mass="37547">MNQTAGIYHKRLHKLSYYTRHSLLGVLPHTWLARNGQDVLREFSRLNREQQQALHSRVDYYNRLSGTHTLHGASTAVGSFKKCGHSAYFYDLAALLRYFPADKRFLYEFGDVTHIPEQPAFVKSRPIADNNQNSVLLKLDSVRHFYIYPDPHCFTHKQDSLVWRGAAHQCQRLRFLEQYHNHPLCDVGCVHPKSAGQPYHRSFLTVEEQLRHKYILSIEGNDVASNLKWIMASQSLCFMAAPRYETWLMEGRLQADVHYVHLQDDYADLDEKLAFYHARPAAAERIIRQANAYMQPFFDRKLELLTGLMVVQKYFDCTSPIN</sequence>
<dbReference type="Proteomes" id="UP000514752">
    <property type="component" value="Chromosome"/>
</dbReference>
<dbReference type="InterPro" id="IPR006598">
    <property type="entry name" value="CAP10"/>
</dbReference>
<dbReference type="GO" id="GO:0016740">
    <property type="term" value="F:transferase activity"/>
    <property type="evidence" value="ECO:0007669"/>
    <property type="project" value="UniProtKB-KW"/>
</dbReference>
<keyword evidence="1" id="KW-0808">Transferase</keyword>
<dbReference type="InterPro" id="IPR051091">
    <property type="entry name" value="O-Glucosyltr/Glycosyltrsf_90"/>
</dbReference>
<gene>
    <name evidence="3" type="ORF">H3L94_06550</name>
</gene>
<name>A0A7D7RLK7_9NEIS</name>
<evidence type="ECO:0000313" key="4">
    <source>
        <dbReference type="Proteomes" id="UP000514752"/>
    </source>
</evidence>
<evidence type="ECO:0000313" key="3">
    <source>
        <dbReference type="EMBL" id="QMT39542.1"/>
    </source>
</evidence>
<evidence type="ECO:0000259" key="2">
    <source>
        <dbReference type="SMART" id="SM00672"/>
    </source>
</evidence>
<accession>A0A7D7RLK7</accession>
<evidence type="ECO:0000256" key="1">
    <source>
        <dbReference type="ARBA" id="ARBA00022679"/>
    </source>
</evidence>
<feature type="domain" description="Glycosyl transferase CAP10" evidence="2">
    <location>
        <begin position="114"/>
        <end position="312"/>
    </location>
</feature>
<dbReference type="RefSeq" id="WP_182121360.1">
    <property type="nucleotide sequence ID" value="NZ_CP059567.1"/>
</dbReference>
<reference evidence="3 4" key="1">
    <citation type="submission" date="2020-07" db="EMBL/GenBank/DDBJ databases">
        <title>Genomic diversity of species in the Neisseriaceae family.</title>
        <authorList>
            <person name="Vincent A.T."/>
            <person name="Bernet E."/>
            <person name="Veyrier F.J."/>
        </authorList>
    </citation>
    <scope>NUCLEOTIDE SEQUENCE [LARGE SCALE GENOMIC DNA]</scope>
    <source>
        <strain evidence="3 4">DSM 22244</strain>
    </source>
</reference>
<dbReference type="PANTHER" id="PTHR12203">
    <property type="entry name" value="KDEL LYS-ASP-GLU-LEU CONTAINING - RELATED"/>
    <property type="match status" value="1"/>
</dbReference>
<dbReference type="EMBL" id="CP059567">
    <property type="protein sequence ID" value="QMT39542.1"/>
    <property type="molecule type" value="Genomic_DNA"/>
</dbReference>